<name>A0A6C0RGX6_9BACT</name>
<dbReference type="InterPro" id="IPR036615">
    <property type="entry name" value="Mur_ligase_C_dom_sf"/>
</dbReference>
<dbReference type="EC" id="6.3.2.12" evidence="6"/>
<evidence type="ECO:0000256" key="16">
    <source>
        <dbReference type="ARBA" id="ARBA00030592"/>
    </source>
</evidence>
<evidence type="ECO:0000313" key="25">
    <source>
        <dbReference type="EMBL" id="QIA09246.1"/>
    </source>
</evidence>
<dbReference type="InterPro" id="IPR018109">
    <property type="entry name" value="Folylpolyglutamate_synth_CS"/>
</dbReference>
<evidence type="ECO:0000256" key="21">
    <source>
        <dbReference type="ARBA" id="ARBA00049161"/>
    </source>
</evidence>
<dbReference type="InterPro" id="IPR013221">
    <property type="entry name" value="Mur_ligase_cen"/>
</dbReference>
<evidence type="ECO:0000256" key="1">
    <source>
        <dbReference type="ARBA" id="ARBA00001946"/>
    </source>
</evidence>
<keyword evidence="26" id="KW-1185">Reference proteome</keyword>
<comment type="catalytic activity">
    <reaction evidence="20">
        <text>(6R)-5,10-methylenetetrahydrofolyl-(gamma-L-Glu)(n) + L-glutamate + ATP = (6R)-5,10-methylenetetrahydrofolyl-(gamma-L-Glu)(n+1) + ADP + phosphate + H(+)</text>
        <dbReference type="Rhea" id="RHEA:51912"/>
        <dbReference type="Rhea" id="RHEA-COMP:13257"/>
        <dbReference type="Rhea" id="RHEA-COMP:13258"/>
        <dbReference type="ChEBI" id="CHEBI:15378"/>
        <dbReference type="ChEBI" id="CHEBI:29985"/>
        <dbReference type="ChEBI" id="CHEBI:30616"/>
        <dbReference type="ChEBI" id="CHEBI:43474"/>
        <dbReference type="ChEBI" id="CHEBI:136572"/>
        <dbReference type="ChEBI" id="CHEBI:456216"/>
        <dbReference type="EC" id="6.3.2.17"/>
    </reaction>
</comment>
<comment type="pathway">
    <text evidence="3">Cofactor biosynthesis; tetrahydrofolate biosynthesis; 7,8-dihydrofolate from 2-amino-4-hydroxy-6-hydroxymethyl-7,8-dihydropteridine diphosphate and 4-aminobenzoate: step 2/2.</text>
</comment>
<proteinExistence type="inferred from homology"/>
<dbReference type="GO" id="GO:0005737">
    <property type="term" value="C:cytoplasm"/>
    <property type="evidence" value="ECO:0007669"/>
    <property type="project" value="TreeGrafter"/>
</dbReference>
<dbReference type="FunFam" id="3.40.1190.10:FF:000011">
    <property type="entry name" value="Folylpolyglutamate synthase/dihydrofolate synthase"/>
    <property type="match status" value="1"/>
</dbReference>
<evidence type="ECO:0000256" key="5">
    <source>
        <dbReference type="ARBA" id="ARBA00008276"/>
    </source>
</evidence>
<dbReference type="PANTHER" id="PTHR11136:SF0">
    <property type="entry name" value="DIHYDROFOLATE SYNTHETASE-RELATED"/>
    <property type="match status" value="1"/>
</dbReference>
<dbReference type="InterPro" id="IPR001645">
    <property type="entry name" value="Folylpolyglutamate_synth"/>
</dbReference>
<gene>
    <name evidence="25" type="ORF">G0Q07_16690</name>
</gene>
<evidence type="ECO:0000256" key="19">
    <source>
        <dbReference type="ARBA" id="ARBA00047808"/>
    </source>
</evidence>
<comment type="cofactor">
    <cofactor evidence="1">
        <name>Mg(2+)</name>
        <dbReference type="ChEBI" id="CHEBI:18420"/>
    </cofactor>
</comment>
<evidence type="ECO:0000256" key="13">
    <source>
        <dbReference type="ARBA" id="ARBA00022842"/>
    </source>
</evidence>
<dbReference type="GO" id="GO:0005524">
    <property type="term" value="F:ATP binding"/>
    <property type="evidence" value="ECO:0007669"/>
    <property type="project" value="UniProtKB-KW"/>
</dbReference>
<dbReference type="Gene3D" id="3.40.1190.10">
    <property type="entry name" value="Mur-like, catalytic domain"/>
    <property type="match status" value="1"/>
</dbReference>
<feature type="domain" description="Mur ligase central" evidence="24">
    <location>
        <begin position="51"/>
        <end position="273"/>
    </location>
</feature>
<accession>A0A6C0RGX6</accession>
<evidence type="ECO:0000256" key="3">
    <source>
        <dbReference type="ARBA" id="ARBA00004799"/>
    </source>
</evidence>
<dbReference type="Proteomes" id="UP000474630">
    <property type="component" value="Chromosome"/>
</dbReference>
<feature type="domain" description="Mur ligase C-terminal" evidence="23">
    <location>
        <begin position="306"/>
        <end position="423"/>
    </location>
</feature>
<dbReference type="PIRSF" id="PIRSF001563">
    <property type="entry name" value="Folylpolyglu_synth"/>
    <property type="match status" value="1"/>
</dbReference>
<evidence type="ECO:0000259" key="24">
    <source>
        <dbReference type="Pfam" id="PF08245"/>
    </source>
</evidence>
<keyword evidence="10" id="KW-0479">Metal-binding</keyword>
<evidence type="ECO:0000256" key="4">
    <source>
        <dbReference type="ARBA" id="ARBA00005150"/>
    </source>
</evidence>
<dbReference type="NCBIfam" id="TIGR01499">
    <property type="entry name" value="folC"/>
    <property type="match status" value="1"/>
</dbReference>
<dbReference type="PROSITE" id="PS01012">
    <property type="entry name" value="FOLYLPOLYGLU_SYNT_2"/>
    <property type="match status" value="1"/>
</dbReference>
<sequence>MDYKATLDYLFSQLPMFQRTGPAAYKDTLENTLKLDEYYDHPHRKYRTIHVAGTNGKGSVSHMLTSVLQAAGYKTGLYTSPHLKDFRERIKIDGGVIPESAVVEWVSNFATNNKMWKIQPSFFELTVAMAFDYFAAEEVDVAVVEVGLGGRLDSTNIITPDLSIITNIGLDHTNLLGDTYEKIALEKAGIMKSAVPVIIGIMQKETASVFKEKAKEVGTSVYFSDQEYNVSYSMLALNGKQQLNLQKSGQDVYPDLQLDLLGHYQHKNIPAVLKAIELLNKKDYKISEESLRDGMAHVVSNTGLLGRWQVIGNNPLTVCDTGHNEDGIKSIVKQLENTAYKSLHFIFGTVGDKDPGKVLALLPKHANYYFVKADIARAMDADELAKRAKEFGLNGEVYFSVLEAYNKAQLEADKNDMIFVGGSTFVVAEVLL</sequence>
<dbReference type="PANTHER" id="PTHR11136">
    <property type="entry name" value="FOLYLPOLYGLUTAMATE SYNTHASE-RELATED"/>
    <property type="match status" value="1"/>
</dbReference>
<comment type="pathway">
    <text evidence="4">Cofactor biosynthesis; tetrahydrofolylpolyglutamate biosynthesis.</text>
</comment>
<dbReference type="GO" id="GO:0046656">
    <property type="term" value="P:folic acid biosynthetic process"/>
    <property type="evidence" value="ECO:0007669"/>
    <property type="project" value="UniProtKB-KW"/>
</dbReference>
<reference evidence="25 26" key="1">
    <citation type="submission" date="2020-02" db="EMBL/GenBank/DDBJ databases">
        <title>Genome sequencing for Draconibacterium sp. strain M1.</title>
        <authorList>
            <person name="Park S.-J."/>
        </authorList>
    </citation>
    <scope>NUCLEOTIDE SEQUENCE [LARGE SCALE GENOMIC DNA]</scope>
    <source>
        <strain evidence="25 26">M1</strain>
    </source>
</reference>
<protein>
    <recommendedName>
        <fullName evidence="8">Dihydrofolate synthase/folylpolyglutamate synthase</fullName>
        <ecNumber evidence="6">6.3.2.12</ecNumber>
        <ecNumber evidence="7">6.3.2.17</ecNumber>
    </recommendedName>
    <alternativeName>
        <fullName evidence="17">Folylpoly-gamma-glutamate synthetase-dihydrofolate synthetase</fullName>
    </alternativeName>
    <alternativeName>
        <fullName evidence="15">Folylpolyglutamate synthetase</fullName>
    </alternativeName>
    <alternativeName>
        <fullName evidence="16">Tetrahydrofolylpolyglutamate synthase</fullName>
    </alternativeName>
</protein>
<evidence type="ECO:0000259" key="23">
    <source>
        <dbReference type="Pfam" id="PF02875"/>
    </source>
</evidence>
<keyword evidence="13" id="KW-0460">Magnesium</keyword>
<dbReference type="GO" id="GO:0008841">
    <property type="term" value="F:dihydrofolate synthase activity"/>
    <property type="evidence" value="ECO:0007669"/>
    <property type="project" value="UniProtKB-EC"/>
</dbReference>
<dbReference type="SUPFAM" id="SSF53244">
    <property type="entry name" value="MurD-like peptide ligases, peptide-binding domain"/>
    <property type="match status" value="1"/>
</dbReference>
<organism evidence="25 26">
    <name type="scientific">Draconibacterium halophilum</name>
    <dbReference type="NCBI Taxonomy" id="2706887"/>
    <lineage>
        <taxon>Bacteria</taxon>
        <taxon>Pseudomonadati</taxon>
        <taxon>Bacteroidota</taxon>
        <taxon>Bacteroidia</taxon>
        <taxon>Marinilabiliales</taxon>
        <taxon>Prolixibacteraceae</taxon>
        <taxon>Draconibacterium</taxon>
    </lineage>
</organism>
<dbReference type="InterPro" id="IPR004101">
    <property type="entry name" value="Mur_ligase_C"/>
</dbReference>
<evidence type="ECO:0000256" key="18">
    <source>
        <dbReference type="ARBA" id="ARBA00047493"/>
    </source>
</evidence>
<dbReference type="PROSITE" id="PS01011">
    <property type="entry name" value="FOLYLPOLYGLU_SYNT_1"/>
    <property type="match status" value="1"/>
</dbReference>
<keyword evidence="11 22" id="KW-0547">Nucleotide-binding</keyword>
<evidence type="ECO:0000256" key="7">
    <source>
        <dbReference type="ARBA" id="ARBA00013025"/>
    </source>
</evidence>
<evidence type="ECO:0000256" key="14">
    <source>
        <dbReference type="ARBA" id="ARBA00022909"/>
    </source>
</evidence>
<evidence type="ECO:0000256" key="11">
    <source>
        <dbReference type="ARBA" id="ARBA00022741"/>
    </source>
</evidence>
<comment type="catalytic activity">
    <reaction evidence="19">
        <text>10-formyltetrahydrofolyl-(gamma-L-Glu)(n) + L-glutamate + ATP = 10-formyltetrahydrofolyl-(gamma-L-Glu)(n+1) + ADP + phosphate + H(+)</text>
        <dbReference type="Rhea" id="RHEA:51904"/>
        <dbReference type="Rhea" id="RHEA-COMP:13088"/>
        <dbReference type="Rhea" id="RHEA-COMP:14300"/>
        <dbReference type="ChEBI" id="CHEBI:15378"/>
        <dbReference type="ChEBI" id="CHEBI:29985"/>
        <dbReference type="ChEBI" id="CHEBI:30616"/>
        <dbReference type="ChEBI" id="CHEBI:43474"/>
        <dbReference type="ChEBI" id="CHEBI:134413"/>
        <dbReference type="ChEBI" id="CHEBI:456216"/>
        <dbReference type="EC" id="6.3.2.17"/>
    </reaction>
</comment>
<dbReference type="Pfam" id="PF08245">
    <property type="entry name" value="Mur_ligase_M"/>
    <property type="match status" value="1"/>
</dbReference>
<comment type="catalytic activity">
    <reaction evidence="18">
        <text>(6S)-5,6,7,8-tetrahydrofolyl-(gamma-L-Glu)(n) + L-glutamate + ATP = (6S)-5,6,7,8-tetrahydrofolyl-(gamma-L-Glu)(n+1) + ADP + phosphate + H(+)</text>
        <dbReference type="Rhea" id="RHEA:10580"/>
        <dbReference type="Rhea" id="RHEA-COMP:14738"/>
        <dbReference type="Rhea" id="RHEA-COMP:14740"/>
        <dbReference type="ChEBI" id="CHEBI:15378"/>
        <dbReference type="ChEBI" id="CHEBI:29985"/>
        <dbReference type="ChEBI" id="CHEBI:30616"/>
        <dbReference type="ChEBI" id="CHEBI:43474"/>
        <dbReference type="ChEBI" id="CHEBI:141005"/>
        <dbReference type="ChEBI" id="CHEBI:456216"/>
        <dbReference type="EC" id="6.3.2.17"/>
    </reaction>
</comment>
<dbReference type="InterPro" id="IPR036565">
    <property type="entry name" value="Mur-like_cat_sf"/>
</dbReference>
<dbReference type="RefSeq" id="WP_163348218.1">
    <property type="nucleotide sequence ID" value="NZ_CP048409.1"/>
</dbReference>
<comment type="similarity">
    <text evidence="5 22">Belongs to the folylpolyglutamate synthase family.</text>
</comment>
<evidence type="ECO:0000256" key="8">
    <source>
        <dbReference type="ARBA" id="ARBA00019357"/>
    </source>
</evidence>
<evidence type="ECO:0000256" key="17">
    <source>
        <dbReference type="ARBA" id="ARBA00032510"/>
    </source>
</evidence>
<evidence type="ECO:0000256" key="15">
    <source>
        <dbReference type="ARBA" id="ARBA00030048"/>
    </source>
</evidence>
<dbReference type="KEGG" id="drc:G0Q07_16690"/>
<evidence type="ECO:0000256" key="2">
    <source>
        <dbReference type="ARBA" id="ARBA00002714"/>
    </source>
</evidence>
<keyword evidence="14" id="KW-0289">Folate biosynthesis</keyword>
<keyword evidence="12 22" id="KW-0067">ATP-binding</keyword>
<evidence type="ECO:0000256" key="9">
    <source>
        <dbReference type="ARBA" id="ARBA00022598"/>
    </source>
</evidence>
<comment type="catalytic activity">
    <reaction evidence="21">
        <text>7,8-dihydropteroate + L-glutamate + ATP = 7,8-dihydrofolate + ADP + phosphate + H(+)</text>
        <dbReference type="Rhea" id="RHEA:23584"/>
        <dbReference type="ChEBI" id="CHEBI:15378"/>
        <dbReference type="ChEBI" id="CHEBI:17839"/>
        <dbReference type="ChEBI" id="CHEBI:29985"/>
        <dbReference type="ChEBI" id="CHEBI:30616"/>
        <dbReference type="ChEBI" id="CHEBI:43474"/>
        <dbReference type="ChEBI" id="CHEBI:57451"/>
        <dbReference type="ChEBI" id="CHEBI:456216"/>
        <dbReference type="EC" id="6.3.2.12"/>
    </reaction>
</comment>
<dbReference type="GO" id="GO:0004326">
    <property type="term" value="F:tetrahydrofolylpolyglutamate synthase activity"/>
    <property type="evidence" value="ECO:0007669"/>
    <property type="project" value="UniProtKB-EC"/>
</dbReference>
<evidence type="ECO:0000256" key="20">
    <source>
        <dbReference type="ARBA" id="ARBA00049035"/>
    </source>
</evidence>
<evidence type="ECO:0000256" key="12">
    <source>
        <dbReference type="ARBA" id="ARBA00022840"/>
    </source>
</evidence>
<evidence type="ECO:0000313" key="26">
    <source>
        <dbReference type="Proteomes" id="UP000474630"/>
    </source>
</evidence>
<comment type="function">
    <text evidence="2">Functions in two distinct reactions of the de novo folate biosynthetic pathway. Catalyzes the addition of a glutamate residue to dihydropteroate (7,8-dihydropteroate or H2Pte) to form dihydrofolate (7,8-dihydrofolate monoglutamate or H2Pte-Glu). Also catalyzes successive additions of L-glutamate to tetrahydrofolate or 10-formyltetrahydrofolate or 5,10-methylenetetrahydrofolate, leading to folylpolyglutamate derivatives.</text>
</comment>
<evidence type="ECO:0000256" key="6">
    <source>
        <dbReference type="ARBA" id="ARBA00013023"/>
    </source>
</evidence>
<dbReference type="SUPFAM" id="SSF53623">
    <property type="entry name" value="MurD-like peptide ligases, catalytic domain"/>
    <property type="match status" value="1"/>
</dbReference>
<dbReference type="GO" id="GO:0046872">
    <property type="term" value="F:metal ion binding"/>
    <property type="evidence" value="ECO:0007669"/>
    <property type="project" value="UniProtKB-KW"/>
</dbReference>
<evidence type="ECO:0000256" key="10">
    <source>
        <dbReference type="ARBA" id="ARBA00022723"/>
    </source>
</evidence>
<dbReference type="Pfam" id="PF02875">
    <property type="entry name" value="Mur_ligase_C"/>
    <property type="match status" value="1"/>
</dbReference>
<keyword evidence="9 22" id="KW-0436">Ligase</keyword>
<evidence type="ECO:0000256" key="22">
    <source>
        <dbReference type="PIRNR" id="PIRNR001563"/>
    </source>
</evidence>
<dbReference type="EMBL" id="CP048409">
    <property type="protein sequence ID" value="QIA09246.1"/>
    <property type="molecule type" value="Genomic_DNA"/>
</dbReference>
<dbReference type="Gene3D" id="3.90.190.20">
    <property type="entry name" value="Mur ligase, C-terminal domain"/>
    <property type="match status" value="1"/>
</dbReference>
<dbReference type="AlphaFoldDB" id="A0A6C0RGX6"/>
<dbReference type="EC" id="6.3.2.17" evidence="7"/>